<gene>
    <name evidence="1" type="ORF">BpHYR1_017291</name>
</gene>
<proteinExistence type="predicted"/>
<evidence type="ECO:0000313" key="1">
    <source>
        <dbReference type="EMBL" id="RNA15134.1"/>
    </source>
</evidence>
<protein>
    <submittedName>
        <fullName evidence="1">Uncharacterized protein</fullName>
    </submittedName>
</protein>
<name>A0A3M7QVJ2_BRAPC</name>
<accession>A0A3M7QVJ2</accession>
<dbReference type="EMBL" id="REGN01005037">
    <property type="protein sequence ID" value="RNA15134.1"/>
    <property type="molecule type" value="Genomic_DNA"/>
</dbReference>
<dbReference type="AlphaFoldDB" id="A0A3M7QVJ2"/>
<evidence type="ECO:0000313" key="2">
    <source>
        <dbReference type="Proteomes" id="UP000276133"/>
    </source>
</evidence>
<keyword evidence="2" id="KW-1185">Reference proteome</keyword>
<reference evidence="1 2" key="1">
    <citation type="journal article" date="2018" name="Sci. Rep.">
        <title>Genomic signatures of local adaptation to the degree of environmental predictability in rotifers.</title>
        <authorList>
            <person name="Franch-Gras L."/>
            <person name="Hahn C."/>
            <person name="Garcia-Roger E.M."/>
            <person name="Carmona M.J."/>
            <person name="Serra M."/>
            <person name="Gomez A."/>
        </authorList>
    </citation>
    <scope>NUCLEOTIDE SEQUENCE [LARGE SCALE GENOMIC DNA]</scope>
    <source>
        <strain evidence="1">HYR1</strain>
    </source>
</reference>
<dbReference type="Proteomes" id="UP000276133">
    <property type="component" value="Unassembled WGS sequence"/>
</dbReference>
<comment type="caution">
    <text evidence="1">The sequence shown here is derived from an EMBL/GenBank/DDBJ whole genome shotgun (WGS) entry which is preliminary data.</text>
</comment>
<organism evidence="1 2">
    <name type="scientific">Brachionus plicatilis</name>
    <name type="common">Marine rotifer</name>
    <name type="synonym">Brachionus muelleri</name>
    <dbReference type="NCBI Taxonomy" id="10195"/>
    <lineage>
        <taxon>Eukaryota</taxon>
        <taxon>Metazoa</taxon>
        <taxon>Spiralia</taxon>
        <taxon>Gnathifera</taxon>
        <taxon>Rotifera</taxon>
        <taxon>Eurotatoria</taxon>
        <taxon>Monogononta</taxon>
        <taxon>Pseudotrocha</taxon>
        <taxon>Ploima</taxon>
        <taxon>Brachionidae</taxon>
        <taxon>Brachionus</taxon>
    </lineage>
</organism>
<sequence length="117" mass="13536">MKLAFDPSKRLDKNMCSLFDLWNIIKVSSIPQNITARTNSHETHKTRSFITQFSSRISFVIFINSCTNQQKFYSVASIFNIGSYSIEIDPFERVSIYKQLKNSQIDCSDTLVQIKRA</sequence>